<name>A0A4R0RAP1_9APHY</name>
<protein>
    <submittedName>
        <fullName evidence="2">Uncharacterized protein</fullName>
    </submittedName>
</protein>
<feature type="compositionally biased region" description="Low complexity" evidence="1">
    <location>
        <begin position="204"/>
        <end position="217"/>
    </location>
</feature>
<gene>
    <name evidence="2" type="ORF">EIP91_003341</name>
</gene>
<sequence>MSLSTTSSLQYTLSKYSRCYPSNTHGSASQQFQSQQSSDEWQHFTNPVMNLILDIKKRATGELDSYRLRIVWSLNASARPDAMDVDSDQREVVFEDLELLSFSKIPYHEGQAHGGLPLKAVYRDGIVGIRYLHPRIVPQGATPSYRRIQVNFESAQAVKGFIEAIQQVCPCKANTSAAAATSGPPARTTTMRPLPSKPSVSQLPSSATMSTPPTSSPDDSRAFPQSQATFPPVARAPSITTTRPHTPKFGAHIFNPTEAAAHAALGTRSESTGSSQSRHPPPSFGGFGPRSSPARREPSSDAAYSDVSTLPSSSLRSFATASEMGTPALVQPQPQPQPQFQSQAAATAPITSNSPTILASDGDPSLISALRQTPSLYDLPKAELEYLIADVIREDGFVKLMETLDSMWRVKGLLGIS</sequence>
<comment type="caution">
    <text evidence="2">The sequence shown here is derived from an EMBL/GenBank/DDBJ whole genome shotgun (WGS) entry which is preliminary data.</text>
</comment>
<feature type="compositionally biased region" description="Low complexity" evidence="1">
    <location>
        <begin position="176"/>
        <end position="190"/>
    </location>
</feature>
<organism evidence="2 3">
    <name type="scientific">Steccherinum ochraceum</name>
    <dbReference type="NCBI Taxonomy" id="92696"/>
    <lineage>
        <taxon>Eukaryota</taxon>
        <taxon>Fungi</taxon>
        <taxon>Dikarya</taxon>
        <taxon>Basidiomycota</taxon>
        <taxon>Agaricomycotina</taxon>
        <taxon>Agaricomycetes</taxon>
        <taxon>Polyporales</taxon>
        <taxon>Steccherinaceae</taxon>
        <taxon>Steccherinum</taxon>
    </lineage>
</organism>
<feature type="region of interest" description="Disordered" evidence="1">
    <location>
        <begin position="327"/>
        <end position="348"/>
    </location>
</feature>
<reference evidence="2 3" key="1">
    <citation type="submission" date="2018-11" db="EMBL/GenBank/DDBJ databases">
        <title>Genome assembly of Steccherinum ochraceum LE-BIN_3174, the white-rot fungus of the Steccherinaceae family (The Residual Polyporoid clade, Polyporales, Basidiomycota).</title>
        <authorList>
            <person name="Fedorova T.V."/>
            <person name="Glazunova O.A."/>
            <person name="Landesman E.O."/>
            <person name="Moiseenko K.V."/>
            <person name="Psurtseva N.V."/>
            <person name="Savinova O.S."/>
            <person name="Shakhova N.V."/>
            <person name="Tyazhelova T.V."/>
            <person name="Vasina D.V."/>
        </authorList>
    </citation>
    <scope>NUCLEOTIDE SEQUENCE [LARGE SCALE GENOMIC DNA]</scope>
    <source>
        <strain evidence="2 3">LE-BIN_3174</strain>
    </source>
</reference>
<keyword evidence="3" id="KW-1185">Reference proteome</keyword>
<evidence type="ECO:0000313" key="3">
    <source>
        <dbReference type="Proteomes" id="UP000292702"/>
    </source>
</evidence>
<accession>A0A4R0RAP1</accession>
<feature type="region of interest" description="Disordered" evidence="1">
    <location>
        <begin position="176"/>
        <end position="251"/>
    </location>
</feature>
<dbReference type="EMBL" id="RWJN01000203">
    <property type="protein sequence ID" value="TCD65020.1"/>
    <property type="molecule type" value="Genomic_DNA"/>
</dbReference>
<dbReference type="Proteomes" id="UP000292702">
    <property type="component" value="Unassembled WGS sequence"/>
</dbReference>
<feature type="region of interest" description="Disordered" evidence="1">
    <location>
        <begin position="263"/>
        <end position="308"/>
    </location>
</feature>
<proteinExistence type="predicted"/>
<dbReference type="AlphaFoldDB" id="A0A4R0RAP1"/>
<evidence type="ECO:0000313" key="2">
    <source>
        <dbReference type="EMBL" id="TCD65020.1"/>
    </source>
</evidence>
<dbReference type="OrthoDB" id="3364736at2759"/>
<evidence type="ECO:0000256" key="1">
    <source>
        <dbReference type="SAM" id="MobiDB-lite"/>
    </source>
</evidence>